<keyword evidence="5" id="KW-1185">Reference proteome</keyword>
<gene>
    <name evidence="4" type="ORF">BDN70DRAFT_618218</name>
</gene>
<keyword evidence="2" id="KW-1133">Transmembrane helix</keyword>
<feature type="transmembrane region" description="Helical" evidence="2">
    <location>
        <begin position="77"/>
        <end position="96"/>
    </location>
</feature>
<feature type="transmembrane region" description="Helical" evidence="2">
    <location>
        <begin position="234"/>
        <end position="254"/>
    </location>
</feature>
<sequence length="581" mass="65002">MFFEKSRPQPAPLAPDVEKGPKTHTDEPPVESERNAGATGEPSAEDDSDSNDKFWKLFLEEAASEAKWKVSIWQTELDSLLVFAGLFAGIVSAFLVDLRSHLRPDPQVVVLSQIVSILRNQTSPTTSDSDFDSGPSPSTLAVGYLWYGSLVATLIGALWGVLAKGWLGETLREPPNNPVDRALERWRRDKAAKRWYMEHVITGVPLLTQIGLTMFLTGFVVQSLGDDRGIGIQVLFYVTLGTIAYAGFTFVSWLRPECPYRTPLTKFLHFGTRVIPSKGSNDANTKSKIQILVSKLNRSSNDEIFCSAASVLDGKLESHDSRKWYKGVEKHASEIADALSVRLKSFAHRVKMITEGPQSLSRILKDTVSSDSNGDAFVGTFYSPIEQGIACLRVLLGSIEASITYGTDKSPWIKQDIDRQWRVSKIFPATWRMLSLSIHITKLVAKKMDFKADDIAEIDWDNLIRKTFPDTPLRSISGASACRGLMQGEANLKRACAIGIATFVEIEATTPTNSEKQVEFEEHDWIMVTNASEVVTQKVWNEHVSMWKDIVLQLLRETYEWTEPENSMYELMDYASGKYEL</sequence>
<evidence type="ECO:0000313" key="5">
    <source>
        <dbReference type="Proteomes" id="UP000807469"/>
    </source>
</evidence>
<reference evidence="4" key="1">
    <citation type="submission" date="2020-11" db="EMBL/GenBank/DDBJ databases">
        <authorList>
            <consortium name="DOE Joint Genome Institute"/>
            <person name="Ahrendt S."/>
            <person name="Riley R."/>
            <person name="Andreopoulos W."/>
            <person name="Labutti K."/>
            <person name="Pangilinan J."/>
            <person name="Ruiz-Duenas F.J."/>
            <person name="Barrasa J.M."/>
            <person name="Sanchez-Garcia M."/>
            <person name="Camarero S."/>
            <person name="Miyauchi S."/>
            <person name="Serrano A."/>
            <person name="Linde D."/>
            <person name="Babiker R."/>
            <person name="Drula E."/>
            <person name="Ayuso-Fernandez I."/>
            <person name="Pacheco R."/>
            <person name="Padilla G."/>
            <person name="Ferreira P."/>
            <person name="Barriuso J."/>
            <person name="Kellner H."/>
            <person name="Castanera R."/>
            <person name="Alfaro M."/>
            <person name="Ramirez L."/>
            <person name="Pisabarro A.G."/>
            <person name="Kuo A."/>
            <person name="Tritt A."/>
            <person name="Lipzen A."/>
            <person name="He G."/>
            <person name="Yan M."/>
            <person name="Ng V."/>
            <person name="Cullen D."/>
            <person name="Martin F."/>
            <person name="Rosso M.-N."/>
            <person name="Henrissat B."/>
            <person name="Hibbett D."/>
            <person name="Martinez A.T."/>
            <person name="Grigoriev I.V."/>
        </authorList>
    </citation>
    <scope>NUCLEOTIDE SEQUENCE</scope>
    <source>
        <strain evidence="4">CIRM-BRFM 674</strain>
    </source>
</reference>
<evidence type="ECO:0000256" key="2">
    <source>
        <dbReference type="SAM" id="Phobius"/>
    </source>
</evidence>
<keyword evidence="2" id="KW-0812">Transmembrane</keyword>
<feature type="transmembrane region" description="Helical" evidence="2">
    <location>
        <begin position="195"/>
        <end position="222"/>
    </location>
</feature>
<feature type="domain" description="DUF6535" evidence="3">
    <location>
        <begin position="55"/>
        <end position="222"/>
    </location>
</feature>
<evidence type="ECO:0000313" key="4">
    <source>
        <dbReference type="EMBL" id="KAF9480343.1"/>
    </source>
</evidence>
<dbReference type="Proteomes" id="UP000807469">
    <property type="component" value="Unassembled WGS sequence"/>
</dbReference>
<keyword evidence="2" id="KW-0472">Membrane</keyword>
<dbReference type="EMBL" id="MU155196">
    <property type="protein sequence ID" value="KAF9480343.1"/>
    <property type="molecule type" value="Genomic_DNA"/>
</dbReference>
<comment type="caution">
    <text evidence="4">The sequence shown here is derived from an EMBL/GenBank/DDBJ whole genome shotgun (WGS) entry which is preliminary data.</text>
</comment>
<feature type="region of interest" description="Disordered" evidence="1">
    <location>
        <begin position="1"/>
        <end position="49"/>
    </location>
</feature>
<name>A0A9P5Z462_9AGAR</name>
<dbReference type="InterPro" id="IPR045338">
    <property type="entry name" value="DUF6535"/>
</dbReference>
<dbReference type="Pfam" id="PF20153">
    <property type="entry name" value="DUF6535"/>
    <property type="match status" value="1"/>
</dbReference>
<accession>A0A9P5Z462</accession>
<evidence type="ECO:0000256" key="1">
    <source>
        <dbReference type="SAM" id="MobiDB-lite"/>
    </source>
</evidence>
<dbReference type="OrthoDB" id="2634466at2759"/>
<protein>
    <recommendedName>
        <fullName evidence="3">DUF6535 domain-containing protein</fullName>
    </recommendedName>
</protein>
<proteinExistence type="predicted"/>
<feature type="compositionally biased region" description="Basic and acidic residues" evidence="1">
    <location>
        <begin position="16"/>
        <end position="34"/>
    </location>
</feature>
<dbReference type="AlphaFoldDB" id="A0A9P5Z462"/>
<organism evidence="4 5">
    <name type="scientific">Pholiota conissans</name>
    <dbReference type="NCBI Taxonomy" id="109636"/>
    <lineage>
        <taxon>Eukaryota</taxon>
        <taxon>Fungi</taxon>
        <taxon>Dikarya</taxon>
        <taxon>Basidiomycota</taxon>
        <taxon>Agaricomycotina</taxon>
        <taxon>Agaricomycetes</taxon>
        <taxon>Agaricomycetidae</taxon>
        <taxon>Agaricales</taxon>
        <taxon>Agaricineae</taxon>
        <taxon>Strophariaceae</taxon>
        <taxon>Pholiota</taxon>
    </lineage>
</organism>
<feature type="transmembrane region" description="Helical" evidence="2">
    <location>
        <begin position="144"/>
        <end position="162"/>
    </location>
</feature>
<evidence type="ECO:0000259" key="3">
    <source>
        <dbReference type="Pfam" id="PF20153"/>
    </source>
</evidence>